<evidence type="ECO:0000313" key="3">
    <source>
        <dbReference type="Proteomes" id="UP001254759"/>
    </source>
</evidence>
<dbReference type="InterPro" id="IPR036515">
    <property type="entry name" value="Transposase_17_sf"/>
</dbReference>
<keyword evidence="3" id="KW-1185">Reference proteome</keyword>
<proteinExistence type="predicted"/>
<evidence type="ECO:0000259" key="1">
    <source>
        <dbReference type="SMART" id="SM01321"/>
    </source>
</evidence>
<organism evidence="2 3">
    <name type="scientific">Pseudoxanthomonas sacheonensis</name>
    <dbReference type="NCBI Taxonomy" id="443615"/>
    <lineage>
        <taxon>Bacteria</taxon>
        <taxon>Pseudomonadati</taxon>
        <taxon>Pseudomonadota</taxon>
        <taxon>Gammaproteobacteria</taxon>
        <taxon>Lysobacterales</taxon>
        <taxon>Lysobacteraceae</taxon>
        <taxon>Pseudoxanthomonas</taxon>
    </lineage>
</organism>
<dbReference type="RefSeq" id="WP_310093898.1">
    <property type="nucleotide sequence ID" value="NZ_JAVDTT010000003.1"/>
</dbReference>
<dbReference type="Gene3D" id="3.30.70.1290">
    <property type="entry name" value="Transposase IS200-like"/>
    <property type="match status" value="1"/>
</dbReference>
<dbReference type="PANTHER" id="PTHR36966">
    <property type="entry name" value="REP-ASSOCIATED TYROSINE TRANSPOSASE"/>
    <property type="match status" value="1"/>
</dbReference>
<dbReference type="Proteomes" id="UP001254759">
    <property type="component" value="Unassembled WGS sequence"/>
</dbReference>
<evidence type="ECO:0000313" key="2">
    <source>
        <dbReference type="EMBL" id="MDR6842215.1"/>
    </source>
</evidence>
<reference evidence="2 3" key="1">
    <citation type="submission" date="2023-07" db="EMBL/GenBank/DDBJ databases">
        <title>Sorghum-associated microbial communities from plants grown in Nebraska, USA.</title>
        <authorList>
            <person name="Schachtman D."/>
        </authorList>
    </citation>
    <scope>NUCLEOTIDE SEQUENCE [LARGE SCALE GENOMIC DNA]</scope>
    <source>
        <strain evidence="2 3">BE107</strain>
    </source>
</reference>
<dbReference type="SMART" id="SM01321">
    <property type="entry name" value="Y1_Tnp"/>
    <property type="match status" value="1"/>
</dbReference>
<dbReference type="SUPFAM" id="SSF143422">
    <property type="entry name" value="Transposase IS200-like"/>
    <property type="match status" value="1"/>
</dbReference>
<name>A0ABU1RTX4_9GAMM</name>
<dbReference type="EMBL" id="JAVDTT010000003">
    <property type="protein sequence ID" value="MDR6842215.1"/>
    <property type="molecule type" value="Genomic_DNA"/>
</dbReference>
<gene>
    <name evidence="2" type="ORF">J2W94_002509</name>
</gene>
<feature type="domain" description="Transposase IS200-like" evidence="1">
    <location>
        <begin position="15"/>
        <end position="129"/>
    </location>
</feature>
<dbReference type="NCBIfam" id="NF047646">
    <property type="entry name" value="REP_Tyr_transpos"/>
    <property type="match status" value="1"/>
</dbReference>
<accession>A0ABU1RTX4</accession>
<dbReference type="InterPro" id="IPR002686">
    <property type="entry name" value="Transposase_17"/>
</dbReference>
<dbReference type="InterPro" id="IPR052715">
    <property type="entry name" value="RAYT_transposase"/>
</dbReference>
<dbReference type="Pfam" id="PF01797">
    <property type="entry name" value="Y1_Tnp"/>
    <property type="match status" value="1"/>
</dbReference>
<dbReference type="PANTHER" id="PTHR36966:SF1">
    <property type="entry name" value="REP-ASSOCIATED TYROSINE TRANSPOSASE"/>
    <property type="match status" value="1"/>
</dbReference>
<protein>
    <submittedName>
        <fullName evidence="2">REP element-mobilizing transposase RayT</fullName>
    </submittedName>
</protein>
<comment type="caution">
    <text evidence="2">The sequence shown here is derived from an EMBL/GenBank/DDBJ whole genome shotgun (WGS) entry which is preliminary data.</text>
</comment>
<sequence>MSSSSCKLRTGRTSESGGYYLLTSCCRDRIAFFSDPESARTVLGSAHWLDQQRIIDLMAIVVMPDHVHLVLGLGESLLPEVMHRFKSYTSHAIAKATGADGGIWQRGYHDRGIGDESALRAQMEYCLLNPVRAGLAENFRDYAYWWCRWEV</sequence>